<name>A0A1F6CJG3_9BACT</name>
<reference evidence="1 2" key="1">
    <citation type="journal article" date="2016" name="Nat. Commun.">
        <title>Thousands of microbial genomes shed light on interconnected biogeochemical processes in an aquifer system.</title>
        <authorList>
            <person name="Anantharaman K."/>
            <person name="Brown C.T."/>
            <person name="Hug L.A."/>
            <person name="Sharon I."/>
            <person name="Castelle C.J."/>
            <person name="Probst A.J."/>
            <person name="Thomas B.C."/>
            <person name="Singh A."/>
            <person name="Wilkins M.J."/>
            <person name="Karaoz U."/>
            <person name="Brodie E.L."/>
            <person name="Williams K.H."/>
            <person name="Hubbard S.S."/>
            <person name="Banfield J.F."/>
        </authorList>
    </citation>
    <scope>NUCLEOTIDE SEQUENCE [LARGE SCALE GENOMIC DNA]</scope>
</reference>
<comment type="caution">
    <text evidence="1">The sequence shown here is derived from an EMBL/GenBank/DDBJ whole genome shotgun (WGS) entry which is preliminary data.</text>
</comment>
<proteinExistence type="predicted"/>
<dbReference type="Proteomes" id="UP000178815">
    <property type="component" value="Unassembled WGS sequence"/>
</dbReference>
<evidence type="ECO:0000313" key="2">
    <source>
        <dbReference type="Proteomes" id="UP000178815"/>
    </source>
</evidence>
<sequence length="69" mass="7791">MLFYRTEGGVSMGVGTTDGRRLVVVGQRKGGKGYLRVIADLAWFSRQAWLRSPPPSAGERIRQIRQLRM</sequence>
<dbReference type="AlphaFoldDB" id="A0A1F6CJG3"/>
<gene>
    <name evidence="1" type="ORF">A2678_00550</name>
</gene>
<protein>
    <submittedName>
        <fullName evidence="1">Uncharacterized protein</fullName>
    </submittedName>
</protein>
<evidence type="ECO:0000313" key="1">
    <source>
        <dbReference type="EMBL" id="OGG49238.1"/>
    </source>
</evidence>
<organism evidence="1 2">
    <name type="scientific">Candidatus Kaiserbacteria bacterium RIFCSPHIGHO2_01_FULL_53_31</name>
    <dbReference type="NCBI Taxonomy" id="1798481"/>
    <lineage>
        <taxon>Bacteria</taxon>
        <taxon>Candidatus Kaiseribacteriota</taxon>
    </lineage>
</organism>
<accession>A0A1F6CJG3</accession>
<dbReference type="EMBL" id="MFKU01000002">
    <property type="protein sequence ID" value="OGG49238.1"/>
    <property type="molecule type" value="Genomic_DNA"/>
</dbReference>